<keyword evidence="1" id="KW-0472">Membrane</keyword>
<dbReference type="AlphaFoldDB" id="A0A553I6M0"/>
<evidence type="ECO:0000313" key="3">
    <source>
        <dbReference type="Proteomes" id="UP000319160"/>
    </source>
</evidence>
<accession>A0A553I6M0</accession>
<dbReference type="OrthoDB" id="61370at2759"/>
<evidence type="ECO:0008006" key="4">
    <source>
        <dbReference type="Google" id="ProtNLM"/>
    </source>
</evidence>
<feature type="transmembrane region" description="Helical" evidence="1">
    <location>
        <begin position="118"/>
        <end position="141"/>
    </location>
</feature>
<keyword evidence="1" id="KW-1133">Transmembrane helix</keyword>
<gene>
    <name evidence="2" type="ORF">FHL15_003406</name>
</gene>
<evidence type="ECO:0000256" key="1">
    <source>
        <dbReference type="SAM" id="Phobius"/>
    </source>
</evidence>
<keyword evidence="3" id="KW-1185">Reference proteome</keyword>
<keyword evidence="1" id="KW-0812">Transmembrane</keyword>
<comment type="caution">
    <text evidence="2">The sequence shown here is derived from an EMBL/GenBank/DDBJ whole genome shotgun (WGS) entry which is preliminary data.</text>
</comment>
<dbReference type="EMBL" id="VFLP01000014">
    <property type="protein sequence ID" value="TRX95852.1"/>
    <property type="molecule type" value="Genomic_DNA"/>
</dbReference>
<proteinExistence type="predicted"/>
<protein>
    <recommendedName>
        <fullName evidence="4">MARVEL domain-containing protein</fullName>
    </recommendedName>
</protein>
<dbReference type="Proteomes" id="UP000319160">
    <property type="component" value="Unassembled WGS sequence"/>
</dbReference>
<organism evidence="2 3">
    <name type="scientific">Xylaria flabelliformis</name>
    <dbReference type="NCBI Taxonomy" id="2512241"/>
    <lineage>
        <taxon>Eukaryota</taxon>
        <taxon>Fungi</taxon>
        <taxon>Dikarya</taxon>
        <taxon>Ascomycota</taxon>
        <taxon>Pezizomycotina</taxon>
        <taxon>Sordariomycetes</taxon>
        <taxon>Xylariomycetidae</taxon>
        <taxon>Xylariales</taxon>
        <taxon>Xylariaceae</taxon>
        <taxon>Xylaria</taxon>
    </lineage>
</organism>
<name>A0A553I6M0_9PEZI</name>
<feature type="transmembrane region" description="Helical" evidence="1">
    <location>
        <begin position="5"/>
        <end position="26"/>
    </location>
</feature>
<sequence length="197" mass="21420">MTRKIVYSVALGVFVCTTALTLTSLLTTHWVTYSVTASTGSTFSKHLGLHESCSSVADPRCRPFPSEDDCRDDKTFCSLWRSSGFLLSFATIVELATLVTFLVVLAGGKFKREGGWKLIGGFLLADAVVEFASMGIVAWLYDNDSQFVVPGWTLDYSFYLCTTSASVSVVLAAVLAASAYVLPPEDDYESLEDPFDS</sequence>
<feature type="transmembrane region" description="Helical" evidence="1">
    <location>
        <begin position="85"/>
        <end position="106"/>
    </location>
</feature>
<reference evidence="3" key="1">
    <citation type="submission" date="2019-06" db="EMBL/GenBank/DDBJ databases">
        <title>Draft genome sequence of the griseofulvin-producing fungus Xylaria cubensis strain G536.</title>
        <authorList>
            <person name="Mead M.E."/>
            <person name="Raja H.A."/>
            <person name="Steenwyk J.L."/>
            <person name="Knowles S.L."/>
            <person name="Oberlies N.H."/>
            <person name="Rokas A."/>
        </authorList>
    </citation>
    <scope>NUCLEOTIDE SEQUENCE [LARGE SCALE GENOMIC DNA]</scope>
    <source>
        <strain evidence="3">G536</strain>
    </source>
</reference>
<dbReference type="Gene3D" id="1.20.140.150">
    <property type="match status" value="1"/>
</dbReference>
<evidence type="ECO:0000313" key="2">
    <source>
        <dbReference type="EMBL" id="TRX95852.1"/>
    </source>
</evidence>
<feature type="transmembrane region" description="Helical" evidence="1">
    <location>
        <begin position="156"/>
        <end position="182"/>
    </location>
</feature>